<dbReference type="InterPro" id="IPR036249">
    <property type="entry name" value="Thioredoxin-like_sf"/>
</dbReference>
<dbReference type="PANTHER" id="PTHR31902:SF22">
    <property type="entry name" value="SLL1203 PROTEIN"/>
    <property type="match status" value="1"/>
</dbReference>
<dbReference type="Proteomes" id="UP001499841">
    <property type="component" value="Unassembled WGS sequence"/>
</dbReference>
<dbReference type="PANTHER" id="PTHR31902">
    <property type="entry name" value="ACTIN PATCHES DISTAL PROTEIN 1"/>
    <property type="match status" value="1"/>
</dbReference>
<dbReference type="RefSeq" id="WP_345038166.1">
    <property type="nucleotide sequence ID" value="NZ_BAABBA010000003.1"/>
</dbReference>
<proteinExistence type="predicted"/>
<sequence length="317" mass="33276">MTTAEVTSPRPLACSRLSLEADEDLSGTASTVAGYLVLEHGGPWGTKVLRDAPFSDPDGTAVPLGAHLSTTLGPLGVTTLLARRPGARHGIPRRPTVMLVAFDGAAAHGARTTVGAVSRLFGWKLPALLAGLRSGVVPEGWEPLETQYLVCAHARRDACCGELGRPLVTALAALDQEHVWEVSHVGGHRFAPNTLVLPEGLVYGRLPATRGRELVDAHAAGRLLPGALRGRAGLTGPAQAAEIAVRQAAGEDRADQVRLLGADEDGARTSTRWSVAGRTWRAEVETLPGQGEPRPSSCGKAPEPPSPRHLVREVAPE</sequence>
<reference evidence="3" key="1">
    <citation type="journal article" date="2019" name="Int. J. Syst. Evol. Microbiol.">
        <title>The Global Catalogue of Microorganisms (GCM) 10K type strain sequencing project: providing services to taxonomists for standard genome sequencing and annotation.</title>
        <authorList>
            <consortium name="The Broad Institute Genomics Platform"/>
            <consortium name="The Broad Institute Genome Sequencing Center for Infectious Disease"/>
            <person name="Wu L."/>
            <person name="Ma J."/>
        </authorList>
    </citation>
    <scope>NUCLEOTIDE SEQUENCE [LARGE SCALE GENOMIC DNA]</scope>
    <source>
        <strain evidence="3">JCM 17459</strain>
    </source>
</reference>
<organism evidence="2 3">
    <name type="scientific">Georgenia daeguensis</name>
    <dbReference type="NCBI Taxonomy" id="908355"/>
    <lineage>
        <taxon>Bacteria</taxon>
        <taxon>Bacillati</taxon>
        <taxon>Actinomycetota</taxon>
        <taxon>Actinomycetes</taxon>
        <taxon>Micrococcales</taxon>
        <taxon>Bogoriellaceae</taxon>
        <taxon>Georgenia</taxon>
    </lineage>
</organism>
<dbReference type="InterPro" id="IPR009737">
    <property type="entry name" value="Aim32/Apd1-like"/>
</dbReference>
<dbReference type="EMBL" id="BAABBA010000003">
    <property type="protein sequence ID" value="GAA4286556.1"/>
    <property type="molecule type" value="Genomic_DNA"/>
</dbReference>
<evidence type="ECO:0000256" key="1">
    <source>
        <dbReference type="SAM" id="MobiDB-lite"/>
    </source>
</evidence>
<accession>A0ABP8ERJ7</accession>
<feature type="region of interest" description="Disordered" evidence="1">
    <location>
        <begin position="279"/>
        <end position="317"/>
    </location>
</feature>
<gene>
    <name evidence="2" type="ORF">GCM10022262_09150</name>
</gene>
<dbReference type="Pfam" id="PF06999">
    <property type="entry name" value="Suc_Fer-like"/>
    <property type="match status" value="1"/>
</dbReference>
<dbReference type="CDD" id="cd03062">
    <property type="entry name" value="TRX_Fd_Sucrase"/>
    <property type="match status" value="1"/>
</dbReference>
<evidence type="ECO:0000313" key="2">
    <source>
        <dbReference type="EMBL" id="GAA4286556.1"/>
    </source>
</evidence>
<evidence type="ECO:0000313" key="3">
    <source>
        <dbReference type="Proteomes" id="UP001499841"/>
    </source>
</evidence>
<protein>
    <submittedName>
        <fullName evidence="2">Sucrase ferredoxin</fullName>
    </submittedName>
</protein>
<comment type="caution">
    <text evidence="2">The sequence shown here is derived from an EMBL/GenBank/DDBJ whole genome shotgun (WGS) entry which is preliminary data.</text>
</comment>
<dbReference type="Gene3D" id="3.40.30.10">
    <property type="entry name" value="Glutaredoxin"/>
    <property type="match status" value="1"/>
</dbReference>
<keyword evidence="3" id="KW-1185">Reference proteome</keyword>
<dbReference type="SUPFAM" id="SSF52833">
    <property type="entry name" value="Thioredoxin-like"/>
    <property type="match status" value="1"/>
</dbReference>
<name>A0ABP8ERJ7_9MICO</name>